<dbReference type="InterPro" id="IPR050834">
    <property type="entry name" value="Glycosyltransf_2"/>
</dbReference>
<feature type="domain" description="Glycosyltransferase 2-like" evidence="1">
    <location>
        <begin position="284"/>
        <end position="401"/>
    </location>
</feature>
<dbReference type="EMBL" id="JAAORB010000026">
    <property type="protein sequence ID" value="NHQ75151.1"/>
    <property type="molecule type" value="Genomic_DNA"/>
</dbReference>
<evidence type="ECO:0000313" key="3">
    <source>
        <dbReference type="Proteomes" id="UP000639775"/>
    </source>
</evidence>
<keyword evidence="3" id="KW-1185">Reference proteome</keyword>
<reference evidence="2" key="1">
    <citation type="submission" date="2020-03" db="EMBL/GenBank/DDBJ databases">
        <title>Roseovarius gahaiensis sp. nov., isolated from Gahai Saline Lake, China.</title>
        <authorList>
            <person name="Sun X."/>
        </authorList>
    </citation>
    <scope>NUCLEOTIDE SEQUENCE</scope>
    <source>
        <strain evidence="2">GH877</strain>
    </source>
</reference>
<comment type="caution">
    <text evidence="2">The sequence shown here is derived from an EMBL/GenBank/DDBJ whole genome shotgun (WGS) entry which is preliminary data.</text>
</comment>
<dbReference type="AlphaFoldDB" id="A0A967EGM1"/>
<dbReference type="SUPFAM" id="SSF53448">
    <property type="entry name" value="Nucleotide-diphospho-sugar transferases"/>
    <property type="match status" value="1"/>
</dbReference>
<dbReference type="PANTHER" id="PTHR43685:SF2">
    <property type="entry name" value="GLYCOSYLTRANSFERASE 2-LIKE DOMAIN-CONTAINING PROTEIN"/>
    <property type="match status" value="1"/>
</dbReference>
<dbReference type="Gene3D" id="3.90.550.10">
    <property type="entry name" value="Spore Coat Polysaccharide Biosynthesis Protein SpsA, Chain A"/>
    <property type="match status" value="1"/>
</dbReference>
<organism evidence="2 3">
    <name type="scientific">Roseovarius gahaiensis</name>
    <dbReference type="NCBI Taxonomy" id="2716691"/>
    <lineage>
        <taxon>Bacteria</taxon>
        <taxon>Pseudomonadati</taxon>
        <taxon>Pseudomonadota</taxon>
        <taxon>Alphaproteobacteria</taxon>
        <taxon>Rhodobacterales</taxon>
        <taxon>Roseobacteraceae</taxon>
        <taxon>Roseovarius</taxon>
    </lineage>
</organism>
<dbReference type="InterPro" id="IPR001173">
    <property type="entry name" value="Glyco_trans_2-like"/>
</dbReference>
<dbReference type="Proteomes" id="UP000639775">
    <property type="component" value="Unassembled WGS sequence"/>
</dbReference>
<dbReference type="PANTHER" id="PTHR43685">
    <property type="entry name" value="GLYCOSYLTRANSFERASE"/>
    <property type="match status" value="1"/>
</dbReference>
<proteinExistence type="predicted"/>
<evidence type="ECO:0000259" key="1">
    <source>
        <dbReference type="Pfam" id="PF00535"/>
    </source>
</evidence>
<sequence length="717" mass="78285">MSRRQALARPSPGADNILRESGLFDPDWYRLRVGAGDRMDGDPLDSFLTVGWRLGRDPGPGFDSLAYLAAYGDVTASGKPALEHFLTFGRGEGRSPDPWSEEPLARARAETDILRARLNAIGQLSALDGLANLAREAEGDEAALAARELGLWHLRQWRKTGAETEAQSALDWARFGMREARDRQLYRRILTFFLVASRAAGQAEPQPAQIAEWDAEGLLTADVCLALAGFGAASQDRLTWINRALAANGLPDVALLDDASGKPPYDRLCGATHPDPISSGPLVSVIIAAWQAEATLGTALRAISEQSWRNLEILVVDDASTDATLAIAQDAARTDSRIRVIAQDRNQGAYVARNRALGEARGAFVTLQDSDDWCHPERIARQVAVMRQSPGAIACTAQHVRIEPDLCLTRLSPEAHFITDNTASILFRRAPVVERLGCWDEVRVGADNELIRRMRRVFGATAVENDVTSLLSLTRDRPGSAVRSRALGIDGYVTGARLAYLEAQQHHHATAADAALRYRPGQSRPFPAPRIMLSRDVDSLSLSLVIAADFRRETRLTELCHALLSAACGPVGLVPLARLDPPRRIAPKIMFCRSLRARLDGKQVIQLSAGEQAHAPLLLLPDPEALEDLPHSYPGLNVRKVRILVSSPPMVTLTPSGRRLSRYNPAQCEAAAQALSGGRDPKWWSVSCGLRTALSKAGATRLMRRPFSTARLKRLLR</sequence>
<gene>
    <name evidence="2" type="ORF">HAT86_11860</name>
</gene>
<evidence type="ECO:0000313" key="2">
    <source>
        <dbReference type="EMBL" id="NHQ75151.1"/>
    </source>
</evidence>
<dbReference type="CDD" id="cd00761">
    <property type="entry name" value="Glyco_tranf_GTA_type"/>
    <property type="match status" value="1"/>
</dbReference>
<protein>
    <submittedName>
        <fullName evidence="2">Glycosyltransferase family 2 protein</fullName>
    </submittedName>
</protein>
<dbReference type="InterPro" id="IPR029044">
    <property type="entry name" value="Nucleotide-diphossugar_trans"/>
</dbReference>
<accession>A0A967EGM1</accession>
<dbReference type="RefSeq" id="WP_167197803.1">
    <property type="nucleotide sequence ID" value="NZ_JAAORB010000026.1"/>
</dbReference>
<name>A0A967EGM1_9RHOB</name>
<dbReference type="Pfam" id="PF00535">
    <property type="entry name" value="Glycos_transf_2"/>
    <property type="match status" value="1"/>
</dbReference>